<feature type="compositionally biased region" description="Basic and acidic residues" evidence="1">
    <location>
        <begin position="95"/>
        <end position="106"/>
    </location>
</feature>
<protein>
    <submittedName>
        <fullName evidence="2">Uncharacterized protein</fullName>
    </submittedName>
</protein>
<evidence type="ECO:0000256" key="1">
    <source>
        <dbReference type="SAM" id="MobiDB-lite"/>
    </source>
</evidence>
<dbReference type="EMBL" id="VSSQ01132497">
    <property type="protein sequence ID" value="MPN59017.1"/>
    <property type="molecule type" value="Genomic_DNA"/>
</dbReference>
<feature type="region of interest" description="Disordered" evidence="1">
    <location>
        <begin position="95"/>
        <end position="120"/>
    </location>
</feature>
<accession>A0A645J6J8</accession>
<name>A0A645J6J8_9ZZZZ</name>
<sequence length="120" mass="12882">MRERSSVDLESMQREAYEKALASREEAIAVLSQARADADAVRAQARASAERARAEVAGAHRGGRVAGPRDGLTCGRGLAECALRRRRHLAGRNDLVERGTAADRHSAARVLSAGQRSALH</sequence>
<evidence type="ECO:0000313" key="2">
    <source>
        <dbReference type="EMBL" id="MPN59017.1"/>
    </source>
</evidence>
<dbReference type="AlphaFoldDB" id="A0A645J6J8"/>
<proteinExistence type="predicted"/>
<comment type="caution">
    <text evidence="2">The sequence shown here is derived from an EMBL/GenBank/DDBJ whole genome shotgun (WGS) entry which is preliminary data.</text>
</comment>
<gene>
    <name evidence="2" type="ORF">SDC9_206734</name>
</gene>
<organism evidence="2">
    <name type="scientific">bioreactor metagenome</name>
    <dbReference type="NCBI Taxonomy" id="1076179"/>
    <lineage>
        <taxon>unclassified sequences</taxon>
        <taxon>metagenomes</taxon>
        <taxon>ecological metagenomes</taxon>
    </lineage>
</organism>
<reference evidence="2" key="1">
    <citation type="submission" date="2019-08" db="EMBL/GenBank/DDBJ databases">
        <authorList>
            <person name="Kucharzyk K."/>
            <person name="Murdoch R.W."/>
            <person name="Higgins S."/>
            <person name="Loffler F."/>
        </authorList>
    </citation>
    <scope>NUCLEOTIDE SEQUENCE</scope>
</reference>